<evidence type="ECO:0000256" key="3">
    <source>
        <dbReference type="ARBA" id="ARBA00022989"/>
    </source>
</evidence>
<reference evidence="7 8" key="1">
    <citation type="submission" date="2016-10" db="EMBL/GenBank/DDBJ databases">
        <title>Evaluation of Human, Veterinary and Environmental Mycobacterium chelonae Isolates by Core Genome Phylogenomic Analysis, Targeted Gene Comparison, and Anti-microbial Susceptibility Patterns: A Tale of Mistaken Identities.</title>
        <authorList>
            <person name="Fogelson S.B."/>
            <person name="Camus A.C."/>
            <person name="Lorenz W."/>
            <person name="Vasireddy R."/>
            <person name="Vasireddy S."/>
            <person name="Smith T."/>
            <person name="Brown-Elliott B.A."/>
            <person name="Wallace R.J.Jr."/>
            <person name="Hasan N.A."/>
            <person name="Reischl U."/>
            <person name="Sanchez S."/>
        </authorList>
    </citation>
    <scope>NUCLEOTIDE SEQUENCE [LARGE SCALE GENOMIC DNA]</scope>
    <source>
        <strain evidence="7 8">15515</strain>
    </source>
</reference>
<evidence type="ECO:0000256" key="2">
    <source>
        <dbReference type="ARBA" id="ARBA00022692"/>
    </source>
</evidence>
<evidence type="ECO:0000256" key="1">
    <source>
        <dbReference type="ARBA" id="ARBA00004127"/>
    </source>
</evidence>
<dbReference type="GO" id="GO:0012505">
    <property type="term" value="C:endomembrane system"/>
    <property type="evidence" value="ECO:0007669"/>
    <property type="project" value="UniProtKB-SubCell"/>
</dbReference>
<evidence type="ECO:0000259" key="6">
    <source>
        <dbReference type="Pfam" id="PF02656"/>
    </source>
</evidence>
<dbReference type="Pfam" id="PF02656">
    <property type="entry name" value="DUF202"/>
    <property type="match status" value="1"/>
</dbReference>
<gene>
    <name evidence="7" type="ORF">BKG82_00530</name>
</gene>
<comment type="subcellular location">
    <subcellularLocation>
        <location evidence="1">Endomembrane system</location>
        <topology evidence="1">Multi-pass membrane protein</topology>
    </subcellularLocation>
</comment>
<dbReference type="InterPro" id="IPR003807">
    <property type="entry name" value="DUF202"/>
</dbReference>
<evidence type="ECO:0000313" key="8">
    <source>
        <dbReference type="Proteomes" id="UP000180043"/>
    </source>
</evidence>
<feature type="domain" description="DUF202" evidence="6">
    <location>
        <begin position="9"/>
        <end position="68"/>
    </location>
</feature>
<accession>A0A1S1LW83</accession>
<feature type="transmembrane region" description="Helical" evidence="5">
    <location>
        <begin position="16"/>
        <end position="37"/>
    </location>
</feature>
<proteinExistence type="predicted"/>
<sequence>MRTDPETHAVERTALAWLRTGLAAAGAAAVFLTHALIHKQTAVASLIATAVVLGIAAISTVRHHALARGHWRHGGRPITLTTLTVVAVIVLSAGIDISNLGT</sequence>
<comment type="caution">
    <text evidence="7">The sequence shown here is derived from an EMBL/GenBank/DDBJ whole genome shotgun (WGS) entry which is preliminary data.</text>
</comment>
<organism evidence="7 8">
    <name type="scientific">Mycobacteroides chelonae</name>
    <name type="common">Mycobacterium chelonae</name>
    <dbReference type="NCBI Taxonomy" id="1774"/>
    <lineage>
        <taxon>Bacteria</taxon>
        <taxon>Bacillati</taxon>
        <taxon>Actinomycetota</taxon>
        <taxon>Actinomycetes</taxon>
        <taxon>Mycobacteriales</taxon>
        <taxon>Mycobacteriaceae</taxon>
        <taxon>Mycobacteroides</taxon>
    </lineage>
</organism>
<evidence type="ECO:0000256" key="4">
    <source>
        <dbReference type="ARBA" id="ARBA00023136"/>
    </source>
</evidence>
<keyword evidence="4 5" id="KW-0472">Membrane</keyword>
<dbReference type="Proteomes" id="UP000180043">
    <property type="component" value="Unassembled WGS sequence"/>
</dbReference>
<keyword evidence="2 5" id="KW-0812">Transmembrane</keyword>
<dbReference type="EMBL" id="MLIQ01000002">
    <property type="protein sequence ID" value="OHU61019.1"/>
    <property type="molecule type" value="Genomic_DNA"/>
</dbReference>
<protein>
    <recommendedName>
        <fullName evidence="6">DUF202 domain-containing protein</fullName>
    </recommendedName>
</protein>
<evidence type="ECO:0000256" key="5">
    <source>
        <dbReference type="SAM" id="Phobius"/>
    </source>
</evidence>
<feature type="transmembrane region" description="Helical" evidence="5">
    <location>
        <begin position="43"/>
        <end position="65"/>
    </location>
</feature>
<feature type="transmembrane region" description="Helical" evidence="5">
    <location>
        <begin position="77"/>
        <end position="95"/>
    </location>
</feature>
<dbReference type="AlphaFoldDB" id="A0A1S1LW83"/>
<dbReference type="RefSeq" id="WP_057966633.1">
    <property type="nucleotide sequence ID" value="NZ_MLII01000015.1"/>
</dbReference>
<keyword evidence="3 5" id="KW-1133">Transmembrane helix</keyword>
<evidence type="ECO:0000313" key="7">
    <source>
        <dbReference type="EMBL" id="OHU61019.1"/>
    </source>
</evidence>
<name>A0A1S1LW83_MYCCH</name>